<keyword evidence="2" id="KW-1185">Reference proteome</keyword>
<dbReference type="EMBL" id="JBHSAS010000002">
    <property type="protein sequence ID" value="MFC4026062.1"/>
    <property type="molecule type" value="Genomic_DNA"/>
</dbReference>
<dbReference type="Proteomes" id="UP001595793">
    <property type="component" value="Unassembled WGS sequence"/>
</dbReference>
<comment type="caution">
    <text evidence="1">The sequence shown here is derived from an EMBL/GenBank/DDBJ whole genome shotgun (WGS) entry which is preliminary data.</text>
</comment>
<reference evidence="2" key="1">
    <citation type="journal article" date="2019" name="Int. J. Syst. Evol. Microbiol.">
        <title>The Global Catalogue of Microorganisms (GCM) 10K type strain sequencing project: providing services to taxonomists for standard genome sequencing and annotation.</title>
        <authorList>
            <consortium name="The Broad Institute Genomics Platform"/>
            <consortium name="The Broad Institute Genome Sequencing Center for Infectious Disease"/>
            <person name="Wu L."/>
            <person name="Ma J."/>
        </authorList>
    </citation>
    <scope>NUCLEOTIDE SEQUENCE [LARGE SCALE GENOMIC DNA]</scope>
    <source>
        <strain evidence="2">CECT 9128</strain>
    </source>
</reference>
<protein>
    <submittedName>
        <fullName evidence="1">DUF4138 domain-containing protein</fullName>
    </submittedName>
</protein>
<dbReference type="Pfam" id="PF13595">
    <property type="entry name" value="DUF4138"/>
    <property type="match status" value="1"/>
</dbReference>
<gene>
    <name evidence="1" type="ORF">ACFOS1_01465</name>
</gene>
<accession>A0ABV8H1R6</accession>
<proteinExistence type="predicted"/>
<evidence type="ECO:0000313" key="1">
    <source>
        <dbReference type="EMBL" id="MFC4026062.1"/>
    </source>
</evidence>
<dbReference type="RefSeq" id="WP_290232534.1">
    <property type="nucleotide sequence ID" value="NZ_JAUFPZ010000002.1"/>
</dbReference>
<name>A0ABV8H1R6_9FLAO</name>
<dbReference type="InterPro" id="IPR022298">
    <property type="entry name" value="Conjug_transposon_TraN"/>
</dbReference>
<sequence length="130" mass="15152">MIKNDSIDYKPTCKAILNSQEHIRKKKKSKYGTNLKLQNILFRDHKLYFKFQLSNTSTLDYDFNFLKLYIQTKQRGKKKSMQSVLKKPIDSFHLPKKIIGGATASFVVAFDKFSIVKDKRLFIDLIEANG</sequence>
<evidence type="ECO:0000313" key="2">
    <source>
        <dbReference type="Proteomes" id="UP001595793"/>
    </source>
</evidence>
<organism evidence="1 2">
    <name type="scientific">Zunongwangia endophytica</name>
    <dbReference type="NCBI Taxonomy" id="1808945"/>
    <lineage>
        <taxon>Bacteria</taxon>
        <taxon>Pseudomonadati</taxon>
        <taxon>Bacteroidota</taxon>
        <taxon>Flavobacteriia</taxon>
        <taxon>Flavobacteriales</taxon>
        <taxon>Flavobacteriaceae</taxon>
        <taxon>Zunongwangia</taxon>
    </lineage>
</organism>